<sequence length="317" mass="37949">MTSIHIETDILNKWIEQFLPEYDLFFFPAKNECIVKHFTTNTLFMTKQEFFNHSIFNNIDNRNSYQIWNIHKDVNLICVANPNVITQLDNATRQIIFQTQLEVNSGSIYEWDFIELVLQDIHFVSIRNSIIQYLSLYSFEHNSKQYISMQKTLWDNLHKEFKYKFLLLLARQFVYQNSLNENQIKTFKEQFPHIAPYFNTFTTTNGPNCFASTLASIRSEHSEVQWIITKWVHDYSFLKGLDVKNYRLKSISLDFLQPKDILVWRNEGNNIIHASYYVGDGYFFNKDGQSFFNPWQLVHINNLHDTWGKERIEVYRI</sequence>
<evidence type="ECO:0008006" key="3">
    <source>
        <dbReference type="Google" id="ProtNLM"/>
    </source>
</evidence>
<name>A0A1J9V8F9_9BACI</name>
<dbReference type="AlphaFoldDB" id="A0A1J9V8F9"/>
<protein>
    <recommendedName>
        <fullName evidence="3">NlpC/P60 domain-containing protein</fullName>
    </recommendedName>
</protein>
<organism evidence="1 2">
    <name type="scientific">Bacillus paramycoides</name>
    <dbReference type="NCBI Taxonomy" id="2026194"/>
    <lineage>
        <taxon>Bacteria</taxon>
        <taxon>Bacillati</taxon>
        <taxon>Bacillota</taxon>
        <taxon>Bacilli</taxon>
        <taxon>Bacillales</taxon>
        <taxon>Bacillaceae</taxon>
        <taxon>Bacillus</taxon>
        <taxon>Bacillus cereus group</taxon>
    </lineage>
</organism>
<comment type="caution">
    <text evidence="1">The sequence shown here is derived from an EMBL/GenBank/DDBJ whole genome shotgun (WGS) entry which is preliminary data.</text>
</comment>
<proteinExistence type="predicted"/>
<gene>
    <name evidence="1" type="ORF">BAU28_00870</name>
</gene>
<dbReference type="EMBL" id="MAOI01000079">
    <property type="protein sequence ID" value="OJD77819.1"/>
    <property type="molecule type" value="Genomic_DNA"/>
</dbReference>
<accession>A0A1J9V8F9</accession>
<dbReference type="RefSeq" id="WP_071719196.1">
    <property type="nucleotide sequence ID" value="NZ_CBCSHB010000025.1"/>
</dbReference>
<evidence type="ECO:0000313" key="2">
    <source>
        <dbReference type="Proteomes" id="UP000182788"/>
    </source>
</evidence>
<reference evidence="1 2" key="1">
    <citation type="submission" date="2016-06" db="EMBL/GenBank/DDBJ databases">
        <title>First insights into the genetic diversity and population structure of in the Bacillus cereus group bacteria from diverse marine environments.</title>
        <authorList>
            <person name="Liu Y."/>
            <person name="Lai Q."/>
            <person name="Shao Z."/>
        </authorList>
    </citation>
    <scope>NUCLEOTIDE SEQUENCE [LARGE SCALE GENOMIC DNA]</scope>
    <source>
        <strain evidence="1 2">NH24A2</strain>
    </source>
</reference>
<dbReference type="GeneID" id="87592977"/>
<dbReference type="Proteomes" id="UP000182788">
    <property type="component" value="Unassembled WGS sequence"/>
</dbReference>
<evidence type="ECO:0000313" key="1">
    <source>
        <dbReference type="EMBL" id="OJD77819.1"/>
    </source>
</evidence>